<evidence type="ECO:0000256" key="8">
    <source>
        <dbReference type="ARBA" id="ARBA00023186"/>
    </source>
</evidence>
<dbReference type="Pfam" id="PF00012">
    <property type="entry name" value="HSP70"/>
    <property type="match status" value="1"/>
</dbReference>
<evidence type="ECO:0000256" key="6">
    <source>
        <dbReference type="ARBA" id="ARBA00022840"/>
    </source>
</evidence>
<dbReference type="InterPro" id="IPR013126">
    <property type="entry name" value="Hsp_70_fam"/>
</dbReference>
<dbReference type="InterPro" id="IPR043129">
    <property type="entry name" value="ATPase_NBD"/>
</dbReference>
<proteinExistence type="inferred from homology"/>
<dbReference type="Gene3D" id="3.30.420.40">
    <property type="match status" value="2"/>
</dbReference>
<evidence type="ECO:0000256" key="2">
    <source>
        <dbReference type="ARBA" id="ARBA00004496"/>
    </source>
</evidence>
<evidence type="ECO:0000256" key="10">
    <source>
        <dbReference type="ARBA" id="ARBA00055614"/>
    </source>
</evidence>
<evidence type="ECO:0000256" key="11">
    <source>
        <dbReference type="ARBA" id="ARBA00061090"/>
    </source>
</evidence>
<protein>
    <submittedName>
        <fullName evidence="14">Uncharacterized protein</fullName>
    </submittedName>
</protein>
<name>A0AAP0X0Q1_LIQFO</name>
<dbReference type="SUPFAM" id="SSF53067">
    <property type="entry name" value="Actin-like ATPase domain"/>
    <property type="match status" value="2"/>
</dbReference>
<dbReference type="FunFam" id="3.30.30.30:FF:000002">
    <property type="entry name" value="Heat shock 70 kDa protein 4"/>
    <property type="match status" value="1"/>
</dbReference>
<keyword evidence="13" id="KW-0812">Transmembrane</keyword>
<comment type="similarity">
    <text evidence="11">Belongs to the heat shock protein 70 (TC 1.A.33) family. HSP110/SSE subfamily.</text>
</comment>
<evidence type="ECO:0000256" key="9">
    <source>
        <dbReference type="ARBA" id="ARBA00023242"/>
    </source>
</evidence>
<dbReference type="PRINTS" id="PR00301">
    <property type="entry name" value="HEATSHOCK70"/>
</dbReference>
<evidence type="ECO:0000313" key="14">
    <source>
        <dbReference type="EMBL" id="KAK9281935.1"/>
    </source>
</evidence>
<sequence>MSVVGFDLGNESCIVAVARQRGIDVVLNDESKRETPAVVCFGDKQRFIGTAGAASTMMNPKNAISQIKRLIGRQFSDPELQRDLKALPFAVTEGPDGFPLIHVRYLGETKAFTPTQLLGMVLSNLKGIAEKNLNAAVVDCCIGIPVYFTDLQRRAVLDAATIAGLHPLRLIHETTATALAYGIYKTDLPENDQLNVAFVDIGHASMQVCVAGYKKGQLKILAHSFDRSLGGRDFDEVLFQYFATKFKEEYKIDVFQNARACLRLRAACEKLKKVLSANPEAPLNIECLMDEKDVRGFIKREEFEKISVPILERVKMPLEKALADAELTVENIHTVEVVGSGSRVPAVIKILTEFFGKEPRRTMNASECVARGAALECAILSPTFKVREFQVNECFPFPIALSWKGSAGDSQNGAADNQQSTTVFPKGNPLPSVKALTFYRSGTFSVDVQYADVSELQAPAKISTYTIGPFQATKSERAKVKVKVRLNLHGIVSIESATLLEEEEVEVPVVKEPAKEATKMDTDEAFSDATPPSTSETDVNMQDAKGTADAPGVENGVPETGDKPVQMETDSKVEAPKKKVKKTNIPVSELVYGGMVPADLQKAVEKEFEMALQDRVMEETKDKKNAVEAYVYDMRNKLHDKYQDFVTASEKEEFTARLQEVEDWLYEDGEDETKGVYIAKLEELKKQGDPIEERYKEHSERGSVIDQLGYCINSYREAAMSNDAKFDHIDSAEKQKVLNECVEAEAWVREKKQEQDSLPKYATPVLLSADVRRKAEALDRYCPMTFPPFHTILRLRKGNQILVTFWVSIITFCCELWMVEVFFSYFFFFLFICVCPVFFCWFGFVGCEVWWLNLLIMDWNFKFWGAN</sequence>
<evidence type="ECO:0000256" key="4">
    <source>
        <dbReference type="ARBA" id="ARBA00022553"/>
    </source>
</evidence>
<dbReference type="Gene3D" id="3.30.30.30">
    <property type="match status" value="1"/>
</dbReference>
<organism evidence="14 15">
    <name type="scientific">Liquidambar formosana</name>
    <name type="common">Formosan gum</name>
    <dbReference type="NCBI Taxonomy" id="63359"/>
    <lineage>
        <taxon>Eukaryota</taxon>
        <taxon>Viridiplantae</taxon>
        <taxon>Streptophyta</taxon>
        <taxon>Embryophyta</taxon>
        <taxon>Tracheophyta</taxon>
        <taxon>Spermatophyta</taxon>
        <taxon>Magnoliopsida</taxon>
        <taxon>eudicotyledons</taxon>
        <taxon>Gunneridae</taxon>
        <taxon>Pentapetalae</taxon>
        <taxon>Saxifragales</taxon>
        <taxon>Altingiaceae</taxon>
        <taxon>Liquidambar</taxon>
    </lineage>
</organism>
<dbReference type="FunFam" id="3.30.420.40:FF:000171">
    <property type="entry name" value="Heat shock 70 kDa protein 4"/>
    <property type="match status" value="2"/>
</dbReference>
<evidence type="ECO:0000256" key="12">
    <source>
        <dbReference type="SAM" id="MobiDB-lite"/>
    </source>
</evidence>
<accession>A0AAP0X0Q1</accession>
<dbReference type="AlphaFoldDB" id="A0AAP0X0Q1"/>
<keyword evidence="9" id="KW-0539">Nucleus</keyword>
<dbReference type="FunFam" id="3.90.640.10:FF:000004">
    <property type="entry name" value="Heat shock 70 kDa protein 4"/>
    <property type="match status" value="1"/>
</dbReference>
<keyword evidence="4" id="KW-0597">Phosphoprotein</keyword>
<comment type="function">
    <text evidence="10">In cooperation with other chaperones, Hsp70s are key components that facilitate folding of de novo synthesized proteins, assist translocation of precursor proteins into organelles, and are responsible for degradation of damaged protein under stress conditions.</text>
</comment>
<reference evidence="14 15" key="1">
    <citation type="journal article" date="2024" name="Plant J.">
        <title>Genome sequences and population genomics reveal climatic adaptation and genomic divergence between two closely related sweetgum species.</title>
        <authorList>
            <person name="Xu W.Q."/>
            <person name="Ren C.Q."/>
            <person name="Zhang X.Y."/>
            <person name="Comes H.P."/>
            <person name="Liu X.H."/>
            <person name="Li Y.G."/>
            <person name="Kettle C.J."/>
            <person name="Jalonen R."/>
            <person name="Gaisberger H."/>
            <person name="Ma Y.Z."/>
            <person name="Qiu Y.X."/>
        </authorList>
    </citation>
    <scope>NUCLEOTIDE SEQUENCE [LARGE SCALE GENOMIC DNA]</scope>
    <source>
        <strain evidence="14">Hangzhou</strain>
    </source>
</reference>
<gene>
    <name evidence="14" type="ORF">L1049_004844</name>
</gene>
<keyword evidence="15" id="KW-1185">Reference proteome</keyword>
<keyword evidence="7" id="KW-0346">Stress response</keyword>
<evidence type="ECO:0000256" key="7">
    <source>
        <dbReference type="ARBA" id="ARBA00023016"/>
    </source>
</evidence>
<dbReference type="GO" id="GO:0005524">
    <property type="term" value="F:ATP binding"/>
    <property type="evidence" value="ECO:0007669"/>
    <property type="project" value="UniProtKB-KW"/>
</dbReference>
<feature type="compositionally biased region" description="Polar residues" evidence="12">
    <location>
        <begin position="530"/>
        <end position="540"/>
    </location>
</feature>
<dbReference type="SUPFAM" id="SSF100934">
    <property type="entry name" value="Heat shock protein 70kD (HSP70), C-terminal subdomain"/>
    <property type="match status" value="1"/>
</dbReference>
<comment type="caution">
    <text evidence="14">The sequence shown here is derived from an EMBL/GenBank/DDBJ whole genome shotgun (WGS) entry which is preliminary data.</text>
</comment>
<dbReference type="InterPro" id="IPR029047">
    <property type="entry name" value="HSP70_peptide-bd_sf"/>
</dbReference>
<dbReference type="Gene3D" id="3.90.640.10">
    <property type="entry name" value="Actin, Chain A, domain 4"/>
    <property type="match status" value="1"/>
</dbReference>
<dbReference type="Proteomes" id="UP001415857">
    <property type="component" value="Unassembled WGS sequence"/>
</dbReference>
<dbReference type="GO" id="GO:0140662">
    <property type="term" value="F:ATP-dependent protein folding chaperone"/>
    <property type="evidence" value="ECO:0007669"/>
    <property type="project" value="InterPro"/>
</dbReference>
<evidence type="ECO:0000256" key="3">
    <source>
        <dbReference type="ARBA" id="ARBA00022490"/>
    </source>
</evidence>
<comment type="subcellular location">
    <subcellularLocation>
        <location evidence="2">Cytoplasm</location>
    </subcellularLocation>
    <subcellularLocation>
        <location evidence="1">Nucleus</location>
    </subcellularLocation>
</comment>
<keyword evidence="8" id="KW-0143">Chaperone</keyword>
<evidence type="ECO:0000313" key="15">
    <source>
        <dbReference type="Proteomes" id="UP001415857"/>
    </source>
</evidence>
<dbReference type="GO" id="GO:0005829">
    <property type="term" value="C:cytosol"/>
    <property type="evidence" value="ECO:0007669"/>
    <property type="project" value="UniProtKB-ARBA"/>
</dbReference>
<dbReference type="SUPFAM" id="SSF100920">
    <property type="entry name" value="Heat shock protein 70kD (HSP70), peptide-binding domain"/>
    <property type="match status" value="1"/>
</dbReference>
<keyword evidence="13" id="KW-0472">Membrane</keyword>
<dbReference type="EMBL" id="JBBPBK010000007">
    <property type="protein sequence ID" value="KAK9281935.1"/>
    <property type="molecule type" value="Genomic_DNA"/>
</dbReference>
<evidence type="ECO:0000256" key="13">
    <source>
        <dbReference type="SAM" id="Phobius"/>
    </source>
</evidence>
<dbReference type="GO" id="GO:0005634">
    <property type="term" value="C:nucleus"/>
    <property type="evidence" value="ECO:0007669"/>
    <property type="project" value="UniProtKB-SubCell"/>
</dbReference>
<keyword evidence="3" id="KW-0963">Cytoplasm</keyword>
<dbReference type="CDD" id="cd24095">
    <property type="entry name" value="ASKHA_NBD_HSP70_AtHsp70-14-like"/>
    <property type="match status" value="1"/>
</dbReference>
<keyword evidence="13" id="KW-1133">Transmembrane helix</keyword>
<feature type="transmembrane region" description="Helical" evidence="13">
    <location>
        <begin position="825"/>
        <end position="852"/>
    </location>
</feature>
<dbReference type="InterPro" id="IPR029048">
    <property type="entry name" value="HSP70_C_sf"/>
</dbReference>
<evidence type="ECO:0000256" key="5">
    <source>
        <dbReference type="ARBA" id="ARBA00022741"/>
    </source>
</evidence>
<dbReference type="Gene3D" id="2.60.34.10">
    <property type="entry name" value="Substrate Binding Domain Of DNAk, Chain A, domain 1"/>
    <property type="match status" value="1"/>
</dbReference>
<keyword evidence="6" id="KW-0067">ATP-binding</keyword>
<dbReference type="FunFam" id="2.60.34.10:FF:000031">
    <property type="entry name" value="Heat shock 70 kDa protein 14"/>
    <property type="match status" value="1"/>
</dbReference>
<feature type="transmembrane region" description="Helical" evidence="13">
    <location>
        <begin position="801"/>
        <end position="819"/>
    </location>
</feature>
<evidence type="ECO:0000256" key="1">
    <source>
        <dbReference type="ARBA" id="ARBA00004123"/>
    </source>
</evidence>
<dbReference type="PANTHER" id="PTHR45639:SF4">
    <property type="entry name" value="HSC70CB, ISOFORM G"/>
    <property type="match status" value="1"/>
</dbReference>
<dbReference type="Gene3D" id="1.20.1270.10">
    <property type="match status" value="1"/>
</dbReference>
<dbReference type="PANTHER" id="PTHR45639">
    <property type="entry name" value="HSC70CB, ISOFORM G-RELATED"/>
    <property type="match status" value="1"/>
</dbReference>
<feature type="region of interest" description="Disordered" evidence="12">
    <location>
        <begin position="516"/>
        <end position="577"/>
    </location>
</feature>
<keyword evidence="5" id="KW-0547">Nucleotide-binding</keyword>
<dbReference type="FunFam" id="1.20.1270.10:FF:000002">
    <property type="entry name" value="Heat shock 70 kDa protein 4"/>
    <property type="match status" value="1"/>
</dbReference>